<reference evidence="1" key="1">
    <citation type="submission" date="2023-06" db="EMBL/GenBank/DDBJ databases">
        <authorList>
            <consortium name="Lawrence Berkeley National Laboratory"/>
            <person name="Ahrendt S."/>
            <person name="Sahu N."/>
            <person name="Indic B."/>
            <person name="Wong-Bajracharya J."/>
            <person name="Merenyi Z."/>
            <person name="Ke H.-M."/>
            <person name="Monk M."/>
            <person name="Kocsube S."/>
            <person name="Drula E."/>
            <person name="Lipzen A."/>
            <person name="Balint B."/>
            <person name="Henrissat B."/>
            <person name="Andreopoulos B."/>
            <person name="Martin F.M."/>
            <person name="Harder C.B."/>
            <person name="Rigling D."/>
            <person name="Ford K.L."/>
            <person name="Foster G.D."/>
            <person name="Pangilinan J."/>
            <person name="Papanicolaou A."/>
            <person name="Barry K."/>
            <person name="LaButti K."/>
            <person name="Viragh M."/>
            <person name="Koriabine M."/>
            <person name="Yan M."/>
            <person name="Riley R."/>
            <person name="Champramary S."/>
            <person name="Plett K.L."/>
            <person name="Tsai I.J."/>
            <person name="Slot J."/>
            <person name="Sipos G."/>
            <person name="Plett J."/>
            <person name="Nagy L.G."/>
            <person name="Grigoriev I.V."/>
        </authorList>
    </citation>
    <scope>NUCLEOTIDE SEQUENCE</scope>
    <source>
        <strain evidence="1">ICMP 16352</strain>
    </source>
</reference>
<keyword evidence="2" id="KW-1185">Reference proteome</keyword>
<evidence type="ECO:0000313" key="1">
    <source>
        <dbReference type="EMBL" id="KAK0466648.1"/>
    </source>
</evidence>
<dbReference type="Proteomes" id="UP001175227">
    <property type="component" value="Unassembled WGS sequence"/>
</dbReference>
<name>A0AA39TUB1_9AGAR</name>
<sequence length="73" mass="8525">MRPYGSYRPTWMCLARWTASLFEVRALDPVSPAAHVDLDAIFKRKIYWLPTLLRKTTQESDGHVCPFATTYYN</sequence>
<accession>A0AA39TUB1</accession>
<organism evidence="1 2">
    <name type="scientific">Armillaria novae-zelandiae</name>
    <dbReference type="NCBI Taxonomy" id="153914"/>
    <lineage>
        <taxon>Eukaryota</taxon>
        <taxon>Fungi</taxon>
        <taxon>Dikarya</taxon>
        <taxon>Basidiomycota</taxon>
        <taxon>Agaricomycotina</taxon>
        <taxon>Agaricomycetes</taxon>
        <taxon>Agaricomycetidae</taxon>
        <taxon>Agaricales</taxon>
        <taxon>Marasmiineae</taxon>
        <taxon>Physalacriaceae</taxon>
        <taxon>Armillaria</taxon>
    </lineage>
</organism>
<evidence type="ECO:0000313" key="2">
    <source>
        <dbReference type="Proteomes" id="UP001175227"/>
    </source>
</evidence>
<gene>
    <name evidence="1" type="ORF">IW261DRAFT_1110692</name>
</gene>
<proteinExistence type="predicted"/>
<protein>
    <submittedName>
        <fullName evidence="1">Uncharacterized protein</fullName>
    </submittedName>
</protein>
<dbReference type="AlphaFoldDB" id="A0AA39TUB1"/>
<dbReference type="EMBL" id="JAUEPR010000080">
    <property type="protein sequence ID" value="KAK0466648.1"/>
    <property type="molecule type" value="Genomic_DNA"/>
</dbReference>
<comment type="caution">
    <text evidence="1">The sequence shown here is derived from an EMBL/GenBank/DDBJ whole genome shotgun (WGS) entry which is preliminary data.</text>
</comment>